<dbReference type="GO" id="GO:0005829">
    <property type="term" value="C:cytosol"/>
    <property type="evidence" value="ECO:0007669"/>
    <property type="project" value="TreeGrafter"/>
</dbReference>
<dbReference type="EMBL" id="CP096649">
    <property type="protein sequence ID" value="UQK58441.1"/>
    <property type="molecule type" value="Genomic_DNA"/>
</dbReference>
<evidence type="ECO:0000259" key="3">
    <source>
        <dbReference type="PROSITE" id="PS51462"/>
    </source>
</evidence>
<dbReference type="Gene3D" id="3.90.79.10">
    <property type="entry name" value="Nucleoside Triphosphate Pyrophosphohydrolase"/>
    <property type="match status" value="1"/>
</dbReference>
<accession>A0A9E7DIB1</accession>
<protein>
    <submittedName>
        <fullName evidence="4">NUDIX hydrolase</fullName>
    </submittedName>
</protein>
<dbReference type="FunFam" id="3.90.79.10:FF:000024">
    <property type="entry name" value="ADP-ribose pyrophosphatase"/>
    <property type="match status" value="1"/>
</dbReference>
<feature type="domain" description="Nudix hydrolase" evidence="3">
    <location>
        <begin position="42"/>
        <end position="169"/>
    </location>
</feature>
<dbReference type="PROSITE" id="PS00893">
    <property type="entry name" value="NUDIX_BOX"/>
    <property type="match status" value="1"/>
</dbReference>
<evidence type="ECO:0000313" key="4">
    <source>
        <dbReference type="EMBL" id="UQK58441.1"/>
    </source>
</evidence>
<evidence type="ECO:0000313" key="5">
    <source>
        <dbReference type="Proteomes" id="UP000831151"/>
    </source>
</evidence>
<organism evidence="4 5">
    <name type="scientific">Fenollaria massiliensis</name>
    <dbReference type="NCBI Taxonomy" id="938288"/>
    <lineage>
        <taxon>Bacteria</taxon>
        <taxon>Bacillati</taxon>
        <taxon>Bacillota</taxon>
        <taxon>Clostridia</taxon>
        <taxon>Eubacteriales</taxon>
        <taxon>Fenollaria</taxon>
    </lineage>
</organism>
<dbReference type="Pfam" id="PF00293">
    <property type="entry name" value="NUDIX"/>
    <property type="match status" value="1"/>
</dbReference>
<name>A0A9E7DIB1_9FIRM</name>
<proteinExistence type="predicted"/>
<dbReference type="GO" id="GO:0016787">
    <property type="term" value="F:hydrolase activity"/>
    <property type="evidence" value="ECO:0007669"/>
    <property type="project" value="UniProtKB-KW"/>
</dbReference>
<dbReference type="PANTHER" id="PTHR11839">
    <property type="entry name" value="UDP/ADP-SUGAR PYROPHOSPHATASE"/>
    <property type="match status" value="1"/>
</dbReference>
<keyword evidence="2 4" id="KW-0378">Hydrolase</keyword>
<sequence length="184" mass="21332">MENIEVETTLKSEKIYQGKILSLRIDTIEMPNKKYSKREIIEHKPAVVIIAIKGTKLLMVRQYRKAVEKTLLEVPAGLVEVQETPVQAATRELEEETGYLCENPKYIMEFYTSPGYSDEKIDLFLAEDLVKTEQHLDDGEFLEVEEIEIEELRKKVLYGEVQNASSIIAINYAYDYLKNKNEHN</sequence>
<dbReference type="PANTHER" id="PTHR11839:SF18">
    <property type="entry name" value="NUDIX HYDROLASE DOMAIN-CONTAINING PROTEIN"/>
    <property type="match status" value="1"/>
</dbReference>
<gene>
    <name evidence="4" type="ORF">M1R53_04170</name>
</gene>
<reference evidence="4" key="1">
    <citation type="submission" date="2022-04" db="EMBL/GenBank/DDBJ databases">
        <title>Complete genome sequences of Ezakiella coagulans and Fenollaria massiliensis.</title>
        <authorList>
            <person name="France M.T."/>
            <person name="Clifford J."/>
            <person name="Narina S."/>
            <person name="Rutt L."/>
            <person name="Ravel J."/>
        </authorList>
    </citation>
    <scope>NUCLEOTIDE SEQUENCE</scope>
    <source>
        <strain evidence="4">C0061C2</strain>
    </source>
</reference>
<dbReference type="InterPro" id="IPR000086">
    <property type="entry name" value="NUDIX_hydrolase_dom"/>
</dbReference>
<dbReference type="GO" id="GO:0006753">
    <property type="term" value="P:nucleoside phosphate metabolic process"/>
    <property type="evidence" value="ECO:0007669"/>
    <property type="project" value="TreeGrafter"/>
</dbReference>
<dbReference type="RefSeq" id="WP_070599809.1">
    <property type="nucleotide sequence ID" value="NZ_CP096649.1"/>
</dbReference>
<dbReference type="GO" id="GO:0019693">
    <property type="term" value="P:ribose phosphate metabolic process"/>
    <property type="evidence" value="ECO:0007669"/>
    <property type="project" value="TreeGrafter"/>
</dbReference>
<evidence type="ECO:0000256" key="2">
    <source>
        <dbReference type="ARBA" id="ARBA00022801"/>
    </source>
</evidence>
<dbReference type="KEGG" id="fms:M1R53_04170"/>
<dbReference type="InterPro" id="IPR015797">
    <property type="entry name" value="NUDIX_hydrolase-like_dom_sf"/>
</dbReference>
<dbReference type="AlphaFoldDB" id="A0A9E7DIB1"/>
<dbReference type="PROSITE" id="PS51462">
    <property type="entry name" value="NUDIX"/>
    <property type="match status" value="1"/>
</dbReference>
<keyword evidence="5" id="KW-1185">Reference proteome</keyword>
<dbReference type="Proteomes" id="UP000831151">
    <property type="component" value="Chromosome"/>
</dbReference>
<evidence type="ECO:0000256" key="1">
    <source>
        <dbReference type="ARBA" id="ARBA00001946"/>
    </source>
</evidence>
<dbReference type="SUPFAM" id="SSF55811">
    <property type="entry name" value="Nudix"/>
    <property type="match status" value="1"/>
</dbReference>
<dbReference type="InterPro" id="IPR020084">
    <property type="entry name" value="NUDIX_hydrolase_CS"/>
</dbReference>
<comment type="cofactor">
    <cofactor evidence="1">
        <name>Mg(2+)</name>
        <dbReference type="ChEBI" id="CHEBI:18420"/>
    </cofactor>
</comment>
<dbReference type="CDD" id="cd03424">
    <property type="entry name" value="NUDIX_ADPRase_Nudt5_UGPPase_Nudt14"/>
    <property type="match status" value="1"/>
</dbReference>